<feature type="transmembrane region" description="Helical" evidence="1">
    <location>
        <begin position="44"/>
        <end position="65"/>
    </location>
</feature>
<evidence type="ECO:0000313" key="2">
    <source>
        <dbReference type="EMBL" id="MCA9390069.1"/>
    </source>
</evidence>
<organism evidence="2 3">
    <name type="scientific">candidate division WWE3 bacterium</name>
    <dbReference type="NCBI Taxonomy" id="2053526"/>
    <lineage>
        <taxon>Bacteria</taxon>
        <taxon>Katanobacteria</taxon>
    </lineage>
</organism>
<gene>
    <name evidence="2" type="ORF">KC571_01585</name>
</gene>
<protein>
    <submittedName>
        <fullName evidence="2">Uncharacterized protein</fullName>
    </submittedName>
</protein>
<reference evidence="2" key="1">
    <citation type="submission" date="2020-04" db="EMBL/GenBank/DDBJ databases">
        <authorList>
            <person name="Zhang T."/>
        </authorList>
    </citation>
    <scope>NUCLEOTIDE SEQUENCE</scope>
    <source>
        <strain evidence="2">HKST-UBA01</strain>
    </source>
</reference>
<keyword evidence="1" id="KW-0472">Membrane</keyword>
<accession>A0A955RPB9</accession>
<evidence type="ECO:0000256" key="1">
    <source>
        <dbReference type="SAM" id="Phobius"/>
    </source>
</evidence>
<evidence type="ECO:0000313" key="3">
    <source>
        <dbReference type="Proteomes" id="UP000701698"/>
    </source>
</evidence>
<keyword evidence="1" id="KW-1133">Transmembrane helix</keyword>
<feature type="transmembrane region" description="Helical" evidence="1">
    <location>
        <begin position="80"/>
        <end position="99"/>
    </location>
</feature>
<keyword evidence="1" id="KW-0812">Transmembrane</keyword>
<dbReference type="Proteomes" id="UP000701698">
    <property type="component" value="Unassembled WGS sequence"/>
</dbReference>
<feature type="transmembrane region" description="Helical" evidence="1">
    <location>
        <begin position="6"/>
        <end position="32"/>
    </location>
</feature>
<comment type="caution">
    <text evidence="2">The sequence shown here is derived from an EMBL/GenBank/DDBJ whole genome shotgun (WGS) entry which is preliminary data.</text>
</comment>
<name>A0A955RPB9_UNCKA</name>
<reference evidence="2" key="2">
    <citation type="journal article" date="2021" name="Microbiome">
        <title>Successional dynamics and alternative stable states in a saline activated sludge microbial community over 9 years.</title>
        <authorList>
            <person name="Wang Y."/>
            <person name="Ye J."/>
            <person name="Ju F."/>
            <person name="Liu L."/>
            <person name="Boyd J.A."/>
            <person name="Deng Y."/>
            <person name="Parks D.H."/>
            <person name="Jiang X."/>
            <person name="Yin X."/>
            <person name="Woodcroft B.J."/>
            <person name="Tyson G.W."/>
            <person name="Hugenholtz P."/>
            <person name="Polz M.F."/>
            <person name="Zhang T."/>
        </authorList>
    </citation>
    <scope>NUCLEOTIDE SEQUENCE</scope>
    <source>
        <strain evidence="2">HKST-UBA01</strain>
    </source>
</reference>
<proteinExistence type="predicted"/>
<dbReference type="EMBL" id="JAGQKX010000027">
    <property type="protein sequence ID" value="MCA9390069.1"/>
    <property type="molecule type" value="Genomic_DNA"/>
</dbReference>
<dbReference type="AlphaFoldDB" id="A0A955RPB9"/>
<sequence length="103" mass="10996">MRTIIWLIGIGIAALILLGIGFLVFGVYVVAARLGMPTVDPSPAGFWLGLWQGLIVILSFITGLFDHNISIYQVGNNGAWYHFGYLLGVSIAMGGTGAASKKR</sequence>